<accession>A0A919S8H4</accession>
<keyword evidence="1" id="KW-0732">Signal</keyword>
<dbReference type="AlphaFoldDB" id="A0A919S8H4"/>
<evidence type="ECO:0000256" key="1">
    <source>
        <dbReference type="SAM" id="SignalP"/>
    </source>
</evidence>
<sequence length="95" mass="9764">MAAASGTAGAVAAWALTATATPATSVAAIAQASALRRTVFVRVLDMRLLGERWWLVASRLTGLGEGRSDDAALSSHVDISVDVNGHNCDVKVSVT</sequence>
<comment type="caution">
    <text evidence="2">The sequence shown here is derived from an EMBL/GenBank/DDBJ whole genome shotgun (WGS) entry which is preliminary data.</text>
</comment>
<name>A0A919S8H4_9ACTN</name>
<dbReference type="Proteomes" id="UP000681340">
    <property type="component" value="Unassembled WGS sequence"/>
</dbReference>
<gene>
    <name evidence="2" type="ORF">Aau02nite_23970</name>
</gene>
<reference evidence="2" key="1">
    <citation type="submission" date="2021-03" db="EMBL/GenBank/DDBJ databases">
        <title>Whole genome shotgun sequence of Actinoplanes auranticolor NBRC 12245.</title>
        <authorList>
            <person name="Komaki H."/>
            <person name="Tamura T."/>
        </authorList>
    </citation>
    <scope>NUCLEOTIDE SEQUENCE</scope>
    <source>
        <strain evidence="2">NBRC 12245</strain>
    </source>
</reference>
<dbReference type="EMBL" id="BOQL01000021">
    <property type="protein sequence ID" value="GIM66680.1"/>
    <property type="molecule type" value="Genomic_DNA"/>
</dbReference>
<evidence type="ECO:0000313" key="2">
    <source>
        <dbReference type="EMBL" id="GIM66680.1"/>
    </source>
</evidence>
<feature type="signal peptide" evidence="1">
    <location>
        <begin position="1"/>
        <end position="20"/>
    </location>
</feature>
<proteinExistence type="predicted"/>
<organism evidence="2 3">
    <name type="scientific">Actinoplanes auranticolor</name>
    <dbReference type="NCBI Taxonomy" id="47988"/>
    <lineage>
        <taxon>Bacteria</taxon>
        <taxon>Bacillati</taxon>
        <taxon>Actinomycetota</taxon>
        <taxon>Actinomycetes</taxon>
        <taxon>Micromonosporales</taxon>
        <taxon>Micromonosporaceae</taxon>
        <taxon>Actinoplanes</taxon>
    </lineage>
</organism>
<protein>
    <recommendedName>
        <fullName evidence="4">Secreted protein</fullName>
    </recommendedName>
</protein>
<feature type="chain" id="PRO_5038514971" description="Secreted protein" evidence="1">
    <location>
        <begin position="21"/>
        <end position="95"/>
    </location>
</feature>
<keyword evidence="3" id="KW-1185">Reference proteome</keyword>
<evidence type="ECO:0000313" key="3">
    <source>
        <dbReference type="Proteomes" id="UP000681340"/>
    </source>
</evidence>
<evidence type="ECO:0008006" key="4">
    <source>
        <dbReference type="Google" id="ProtNLM"/>
    </source>
</evidence>